<accession>A0A834X7F3</accession>
<dbReference type="AlphaFoldDB" id="A0A834X7F3"/>
<sequence>MNNSLVPYKQIEKALCNNGTVWETQADEDGQSYICKRNLNKDARIWLHFVSHNLMPSPHSSDIAPDQATYSNY</sequence>
<protein>
    <recommendedName>
        <fullName evidence="1">Putative plant transposon protein domain-containing protein</fullName>
    </recommendedName>
</protein>
<evidence type="ECO:0000313" key="3">
    <source>
        <dbReference type="Proteomes" id="UP000634136"/>
    </source>
</evidence>
<organism evidence="2 3">
    <name type="scientific">Senna tora</name>
    <dbReference type="NCBI Taxonomy" id="362788"/>
    <lineage>
        <taxon>Eukaryota</taxon>
        <taxon>Viridiplantae</taxon>
        <taxon>Streptophyta</taxon>
        <taxon>Embryophyta</taxon>
        <taxon>Tracheophyta</taxon>
        <taxon>Spermatophyta</taxon>
        <taxon>Magnoliopsida</taxon>
        <taxon>eudicotyledons</taxon>
        <taxon>Gunneridae</taxon>
        <taxon>Pentapetalae</taxon>
        <taxon>rosids</taxon>
        <taxon>fabids</taxon>
        <taxon>Fabales</taxon>
        <taxon>Fabaceae</taxon>
        <taxon>Caesalpinioideae</taxon>
        <taxon>Cassia clade</taxon>
        <taxon>Senna</taxon>
    </lineage>
</organism>
<dbReference type="Proteomes" id="UP000634136">
    <property type="component" value="Unassembled WGS sequence"/>
</dbReference>
<evidence type="ECO:0000259" key="1">
    <source>
        <dbReference type="Pfam" id="PF20167"/>
    </source>
</evidence>
<name>A0A834X7F3_9FABA</name>
<proteinExistence type="predicted"/>
<feature type="domain" description="Putative plant transposon protein" evidence="1">
    <location>
        <begin position="6"/>
        <end position="69"/>
    </location>
</feature>
<dbReference type="InterPro" id="IPR046796">
    <property type="entry name" value="Transposase_32_dom"/>
</dbReference>
<evidence type="ECO:0000313" key="2">
    <source>
        <dbReference type="EMBL" id="KAF7839484.1"/>
    </source>
</evidence>
<gene>
    <name evidence="2" type="ORF">G2W53_007966</name>
</gene>
<reference evidence="2" key="1">
    <citation type="submission" date="2020-09" db="EMBL/GenBank/DDBJ databases">
        <title>Genome-Enabled Discovery of Anthraquinone Biosynthesis in Senna tora.</title>
        <authorList>
            <person name="Kang S.-H."/>
            <person name="Pandey R.P."/>
            <person name="Lee C.-M."/>
            <person name="Sim J.-S."/>
            <person name="Jeong J.-T."/>
            <person name="Choi B.-S."/>
            <person name="Jung M."/>
            <person name="Ginzburg D."/>
            <person name="Zhao K."/>
            <person name="Won S.Y."/>
            <person name="Oh T.-J."/>
            <person name="Yu Y."/>
            <person name="Kim N.-H."/>
            <person name="Lee O.R."/>
            <person name="Lee T.-H."/>
            <person name="Bashyal P."/>
            <person name="Kim T.-S."/>
            <person name="Lee W.-H."/>
            <person name="Kawkins C."/>
            <person name="Kim C.-K."/>
            <person name="Kim J.S."/>
            <person name="Ahn B.O."/>
            <person name="Rhee S.Y."/>
            <person name="Sohng J.K."/>
        </authorList>
    </citation>
    <scope>NUCLEOTIDE SEQUENCE</scope>
    <source>
        <tissue evidence="2">Leaf</tissue>
    </source>
</reference>
<comment type="caution">
    <text evidence="2">The sequence shown here is derived from an EMBL/GenBank/DDBJ whole genome shotgun (WGS) entry which is preliminary data.</text>
</comment>
<dbReference type="Pfam" id="PF20167">
    <property type="entry name" value="Transposase_32"/>
    <property type="match status" value="1"/>
</dbReference>
<keyword evidence="3" id="KW-1185">Reference proteome</keyword>
<dbReference type="EMBL" id="JAAIUW010000003">
    <property type="protein sequence ID" value="KAF7839484.1"/>
    <property type="molecule type" value="Genomic_DNA"/>
</dbReference>